<evidence type="ECO:0000313" key="1">
    <source>
        <dbReference type="EMBL" id="KJJ83582.1"/>
    </source>
</evidence>
<gene>
    <name evidence="1" type="ORF">OMAG_002555</name>
</gene>
<protein>
    <submittedName>
        <fullName evidence="1">Uncharacterized protein</fullName>
    </submittedName>
</protein>
<dbReference type="EMBL" id="JYNY01000530">
    <property type="protein sequence ID" value="KJJ83582.1"/>
    <property type="molecule type" value="Genomic_DNA"/>
</dbReference>
<evidence type="ECO:0000313" key="2">
    <source>
        <dbReference type="Proteomes" id="UP000033428"/>
    </source>
</evidence>
<keyword evidence="2" id="KW-1185">Reference proteome</keyword>
<sequence>MALEYAPICVVSTHCCVNTRDIGLIAFSVICSYCFCSKYCSPSSIYCRACRVFTRD</sequence>
<comment type="caution">
    <text evidence="1">The sequence shown here is derived from an EMBL/GenBank/DDBJ whole genome shotgun (WGS) entry which is preliminary data.</text>
</comment>
<dbReference type="Proteomes" id="UP000033428">
    <property type="component" value="Unassembled WGS sequence"/>
</dbReference>
<reference evidence="1 2" key="1">
    <citation type="submission" date="2015-02" db="EMBL/GenBank/DDBJ databases">
        <title>Single-cell genomics of uncultivated deep-branching MTB reveals a conserved set of magnetosome genes.</title>
        <authorList>
            <person name="Kolinko S."/>
            <person name="Richter M."/>
            <person name="Glockner F.O."/>
            <person name="Brachmann A."/>
            <person name="Schuler D."/>
        </authorList>
    </citation>
    <scope>NUCLEOTIDE SEQUENCE [LARGE SCALE GENOMIC DNA]</scope>
    <source>
        <strain evidence="1">SKK-01</strain>
    </source>
</reference>
<name>A0A0F0CK14_9BACT</name>
<accession>A0A0F0CK14</accession>
<organism evidence="1 2">
    <name type="scientific">Candidatus Omnitrophus magneticus</name>
    <dbReference type="NCBI Taxonomy" id="1609969"/>
    <lineage>
        <taxon>Bacteria</taxon>
        <taxon>Pseudomonadati</taxon>
        <taxon>Candidatus Omnitrophota</taxon>
        <taxon>Candidatus Omnitrophus</taxon>
    </lineage>
</organism>
<proteinExistence type="predicted"/>
<dbReference type="AlphaFoldDB" id="A0A0F0CK14"/>